<proteinExistence type="predicted"/>
<dbReference type="EMBL" id="DS547101">
    <property type="protein sequence ID" value="EDR08696.1"/>
    <property type="molecule type" value="Genomic_DNA"/>
</dbReference>
<dbReference type="Gene3D" id="3.40.30.10">
    <property type="entry name" value="Glutaredoxin"/>
    <property type="match status" value="1"/>
</dbReference>
<dbReference type="InterPro" id="IPR001853">
    <property type="entry name" value="DSBA-like_thioredoxin_dom"/>
</dbReference>
<dbReference type="HOGENOM" id="CLU_069253_0_1_1"/>
<reference evidence="2 3" key="1">
    <citation type="journal article" date="2008" name="Nature">
        <title>The genome of Laccaria bicolor provides insights into mycorrhizal symbiosis.</title>
        <authorList>
            <person name="Martin F."/>
            <person name="Aerts A."/>
            <person name="Ahren D."/>
            <person name="Brun A."/>
            <person name="Danchin E.G.J."/>
            <person name="Duchaussoy F."/>
            <person name="Gibon J."/>
            <person name="Kohler A."/>
            <person name="Lindquist E."/>
            <person name="Pereda V."/>
            <person name="Salamov A."/>
            <person name="Shapiro H.J."/>
            <person name="Wuyts J."/>
            <person name="Blaudez D."/>
            <person name="Buee M."/>
            <person name="Brokstein P."/>
            <person name="Canbaeck B."/>
            <person name="Cohen D."/>
            <person name="Courty P.E."/>
            <person name="Coutinho P.M."/>
            <person name="Delaruelle C."/>
            <person name="Detter J.C."/>
            <person name="Deveau A."/>
            <person name="DiFazio S."/>
            <person name="Duplessis S."/>
            <person name="Fraissinet-Tachet L."/>
            <person name="Lucic E."/>
            <person name="Frey-Klett P."/>
            <person name="Fourrey C."/>
            <person name="Feussner I."/>
            <person name="Gay G."/>
            <person name="Grimwood J."/>
            <person name="Hoegger P.J."/>
            <person name="Jain P."/>
            <person name="Kilaru S."/>
            <person name="Labbe J."/>
            <person name="Lin Y.C."/>
            <person name="Legue V."/>
            <person name="Le Tacon F."/>
            <person name="Marmeisse R."/>
            <person name="Melayah D."/>
            <person name="Montanini B."/>
            <person name="Muratet M."/>
            <person name="Nehls U."/>
            <person name="Niculita-Hirzel H."/>
            <person name="Oudot-Le Secq M.P."/>
            <person name="Peter M."/>
            <person name="Quesneville H."/>
            <person name="Rajashekar B."/>
            <person name="Reich M."/>
            <person name="Rouhier N."/>
            <person name="Schmutz J."/>
            <person name="Yin T."/>
            <person name="Chalot M."/>
            <person name="Henrissat B."/>
            <person name="Kuees U."/>
            <person name="Lucas S."/>
            <person name="Van de Peer Y."/>
            <person name="Podila G.K."/>
            <person name="Polle A."/>
            <person name="Pukkila P.J."/>
            <person name="Richardson P.M."/>
            <person name="Rouze P."/>
            <person name="Sanders I.R."/>
            <person name="Stajich J.E."/>
            <person name="Tunlid A."/>
            <person name="Tuskan G."/>
            <person name="Grigoriev I.V."/>
        </authorList>
    </citation>
    <scope>NUCLEOTIDE SEQUENCE [LARGE SCALE GENOMIC DNA]</scope>
    <source>
        <strain evidence="3">S238N-H82 / ATCC MYA-4686</strain>
    </source>
</reference>
<dbReference type="Pfam" id="PF01323">
    <property type="entry name" value="DSBA"/>
    <property type="match status" value="1"/>
</dbReference>
<sequence>MATRVVKITVVTDFVCANCCISQHELLNAITFCKDTLHLPLAFQLEHLPFRLLCSESVNDDSPKVEKVDFLTTHLGQERFSKLKNDVSKWAEEKGIPISFKGVISQTIRAHRLCQKAYKMGGQKLQVPILCAVFKAHMEDGLDIANIGVLADLAESVGLMGREEAVKFLESDELEKEVNDMCNAARSKGITGVPMTIIDGKWAVSGGQSSEVFIQIFKKLAAAGIHSAPSPFAGPVVETGICV</sequence>
<dbReference type="SUPFAM" id="SSF52833">
    <property type="entry name" value="Thioredoxin-like"/>
    <property type="match status" value="1"/>
</dbReference>
<dbReference type="PANTHER" id="PTHR13887:SF41">
    <property type="entry name" value="THIOREDOXIN SUPERFAMILY PROTEIN"/>
    <property type="match status" value="1"/>
</dbReference>
<dbReference type="InterPro" id="IPR036249">
    <property type="entry name" value="Thioredoxin-like_sf"/>
</dbReference>
<evidence type="ECO:0000313" key="3">
    <source>
        <dbReference type="Proteomes" id="UP000001194"/>
    </source>
</evidence>
<organism evidence="3">
    <name type="scientific">Laccaria bicolor (strain S238N-H82 / ATCC MYA-4686)</name>
    <name type="common">Bicoloured deceiver</name>
    <name type="synonym">Laccaria laccata var. bicolor</name>
    <dbReference type="NCBI Taxonomy" id="486041"/>
    <lineage>
        <taxon>Eukaryota</taxon>
        <taxon>Fungi</taxon>
        <taxon>Dikarya</taxon>
        <taxon>Basidiomycota</taxon>
        <taxon>Agaricomycotina</taxon>
        <taxon>Agaricomycetes</taxon>
        <taxon>Agaricomycetidae</taxon>
        <taxon>Agaricales</taxon>
        <taxon>Agaricineae</taxon>
        <taxon>Hydnangiaceae</taxon>
        <taxon>Laccaria</taxon>
    </lineage>
</organism>
<evidence type="ECO:0000313" key="2">
    <source>
        <dbReference type="EMBL" id="EDR08696.1"/>
    </source>
</evidence>
<dbReference type="STRING" id="486041.B0DA48"/>
<feature type="domain" description="DSBA-like thioredoxin" evidence="1">
    <location>
        <begin position="8"/>
        <end position="213"/>
    </location>
</feature>
<dbReference type="InParanoid" id="B0DA48"/>
<evidence type="ECO:0000259" key="1">
    <source>
        <dbReference type="Pfam" id="PF01323"/>
    </source>
</evidence>
<dbReference type="AlphaFoldDB" id="B0DA48"/>
<dbReference type="KEGG" id="lbc:LACBIDRAFT_297156"/>
<dbReference type="GO" id="GO:0016491">
    <property type="term" value="F:oxidoreductase activity"/>
    <property type="evidence" value="ECO:0007669"/>
    <property type="project" value="InterPro"/>
</dbReference>
<accession>B0DA48</accession>
<protein>
    <submittedName>
        <fullName evidence="2">Predicted protein</fullName>
    </submittedName>
</protein>
<dbReference type="RefSeq" id="XP_001880921.1">
    <property type="nucleotide sequence ID" value="XM_001880886.1"/>
</dbReference>
<name>B0DA48_LACBS</name>
<gene>
    <name evidence="2" type="ORF">LACBIDRAFT_297156</name>
</gene>
<dbReference type="Proteomes" id="UP000001194">
    <property type="component" value="Unassembled WGS sequence"/>
</dbReference>
<dbReference type="GeneID" id="6076628"/>
<dbReference type="OrthoDB" id="1930760at2759"/>
<dbReference type="PANTHER" id="PTHR13887">
    <property type="entry name" value="GLUTATHIONE S-TRANSFERASE KAPPA"/>
    <property type="match status" value="1"/>
</dbReference>
<keyword evidence="3" id="KW-1185">Reference proteome</keyword>